<evidence type="ECO:0000313" key="2">
    <source>
        <dbReference type="Proteomes" id="UP001348492"/>
    </source>
</evidence>
<name>A0ABZ2EU82_9FIRM</name>
<evidence type="ECO:0000313" key="1">
    <source>
        <dbReference type="EMBL" id="WWD83168.1"/>
    </source>
</evidence>
<sequence>MKFKKSIISAICILSIISISIFPSYATKLKALKYNHNKGTYLYLINLVFNHKIKFVDGKKKFVRHCDRRFFPKKLSLYLPFYFAEYRNKISK</sequence>
<dbReference type="EMBL" id="CP117523">
    <property type="protein sequence ID" value="WWD83168.1"/>
    <property type="molecule type" value="Genomic_DNA"/>
</dbReference>
<proteinExistence type="predicted"/>
<protein>
    <submittedName>
        <fullName evidence="1">Uncharacterized protein</fullName>
    </submittedName>
</protein>
<organism evidence="1 2">
    <name type="scientific">Terrisporobacter glycolicus ATCC 14880 = DSM 1288</name>
    <dbReference type="NCBI Taxonomy" id="1121315"/>
    <lineage>
        <taxon>Bacteria</taxon>
        <taxon>Bacillati</taxon>
        <taxon>Bacillota</taxon>
        <taxon>Clostridia</taxon>
        <taxon>Peptostreptococcales</taxon>
        <taxon>Peptostreptococcaceae</taxon>
        <taxon>Terrisporobacter</taxon>
    </lineage>
</organism>
<dbReference type="RefSeq" id="WP_018590279.1">
    <property type="nucleotide sequence ID" value="NZ_CP117523.1"/>
</dbReference>
<gene>
    <name evidence="1" type="ORF">TEGL_15740</name>
</gene>
<keyword evidence="2" id="KW-1185">Reference proteome</keyword>
<dbReference type="Proteomes" id="UP001348492">
    <property type="component" value="Chromosome"/>
</dbReference>
<accession>A0ABZ2EU82</accession>
<reference evidence="1 2" key="1">
    <citation type="journal article" date="2023" name="PLoS ONE">
        <title>Genome-based metabolic and phylogenomic analysis of three Terrisporobacter species.</title>
        <authorList>
            <person name="Boer T."/>
            <person name="Bengelsdorf F.R."/>
            <person name="Bomeke M."/>
            <person name="Daniel R."/>
            <person name="Poehlein A."/>
        </authorList>
    </citation>
    <scope>NUCLEOTIDE SEQUENCE [LARGE SCALE GENOMIC DNA]</scope>
    <source>
        <strain evidence="1 2">DSM 1288</strain>
    </source>
</reference>